<dbReference type="InterPro" id="IPR000683">
    <property type="entry name" value="Gfo/Idh/MocA-like_OxRdtase_N"/>
</dbReference>
<dbReference type="InterPro" id="IPR050463">
    <property type="entry name" value="Gfo/Idh/MocA_oxidrdct_glycsds"/>
</dbReference>
<dbReference type="Pfam" id="PF01408">
    <property type="entry name" value="GFO_IDH_MocA"/>
    <property type="match status" value="1"/>
</dbReference>
<dbReference type="GO" id="GO:0016787">
    <property type="term" value="F:hydrolase activity"/>
    <property type="evidence" value="ECO:0007669"/>
    <property type="project" value="UniProtKB-KW"/>
</dbReference>
<gene>
    <name evidence="3" type="ORF">PX52LOC_04889</name>
</gene>
<keyword evidence="1" id="KW-0560">Oxidoreductase</keyword>
<accession>A0A5C1AI80</accession>
<dbReference type="Gene3D" id="3.40.50.720">
    <property type="entry name" value="NAD(P)-binding Rossmann-like Domain"/>
    <property type="match status" value="1"/>
</dbReference>
<dbReference type="PANTHER" id="PTHR43818:SF11">
    <property type="entry name" value="BCDNA.GH03377"/>
    <property type="match status" value="1"/>
</dbReference>
<name>A0A5C1AI80_9BACT</name>
<evidence type="ECO:0000313" key="3">
    <source>
        <dbReference type="EMBL" id="QEL17877.1"/>
    </source>
</evidence>
<dbReference type="RefSeq" id="WP_149112431.1">
    <property type="nucleotide sequence ID" value="NZ_CP042425.1"/>
</dbReference>
<feature type="domain" description="Gfo/Idh/MocA-like oxidoreductase N-terminal" evidence="2">
    <location>
        <begin position="2"/>
        <end position="134"/>
    </location>
</feature>
<dbReference type="AlphaFoldDB" id="A0A5C1AI80"/>
<dbReference type="SUPFAM" id="SSF55347">
    <property type="entry name" value="Glyceraldehyde-3-phosphate dehydrogenase-like, C-terminal domain"/>
    <property type="match status" value="1"/>
</dbReference>
<dbReference type="OrthoDB" id="9783105at2"/>
<dbReference type="GO" id="GO:0016491">
    <property type="term" value="F:oxidoreductase activity"/>
    <property type="evidence" value="ECO:0007669"/>
    <property type="project" value="UniProtKB-KW"/>
</dbReference>
<reference evidence="4" key="1">
    <citation type="submission" date="2019-08" db="EMBL/GenBank/DDBJ databases">
        <title>Limnoglobus roseus gen. nov., sp. nov., a novel freshwater planctomycete with a giant genome from the family Gemmataceae.</title>
        <authorList>
            <person name="Kulichevskaya I.S."/>
            <person name="Naumoff D.G."/>
            <person name="Miroshnikov K."/>
            <person name="Ivanova A."/>
            <person name="Philippov D.A."/>
            <person name="Hakobyan A."/>
            <person name="Rijpstra I.C."/>
            <person name="Sinninghe Damste J.S."/>
            <person name="Liesack W."/>
            <person name="Dedysh S.N."/>
        </authorList>
    </citation>
    <scope>NUCLEOTIDE SEQUENCE [LARGE SCALE GENOMIC DNA]</scope>
    <source>
        <strain evidence="4">PX52</strain>
    </source>
</reference>
<evidence type="ECO:0000259" key="2">
    <source>
        <dbReference type="Pfam" id="PF01408"/>
    </source>
</evidence>
<organism evidence="3 4">
    <name type="scientific">Limnoglobus roseus</name>
    <dbReference type="NCBI Taxonomy" id="2598579"/>
    <lineage>
        <taxon>Bacteria</taxon>
        <taxon>Pseudomonadati</taxon>
        <taxon>Planctomycetota</taxon>
        <taxon>Planctomycetia</taxon>
        <taxon>Gemmatales</taxon>
        <taxon>Gemmataceae</taxon>
        <taxon>Limnoglobus</taxon>
    </lineage>
</organism>
<protein>
    <submittedName>
        <fullName evidence="3">Putative Rossmann-fold-type glycoside hydrolase</fullName>
    </submittedName>
</protein>
<evidence type="ECO:0000256" key="1">
    <source>
        <dbReference type="ARBA" id="ARBA00023002"/>
    </source>
</evidence>
<dbReference type="KEGG" id="lrs:PX52LOC_04889"/>
<dbReference type="Gene3D" id="3.30.360.10">
    <property type="entry name" value="Dihydrodipicolinate Reductase, domain 2"/>
    <property type="match status" value="1"/>
</dbReference>
<dbReference type="InterPro" id="IPR036291">
    <property type="entry name" value="NAD(P)-bd_dom_sf"/>
</dbReference>
<dbReference type="PANTHER" id="PTHR43818">
    <property type="entry name" value="BCDNA.GH03377"/>
    <property type="match status" value="1"/>
</dbReference>
<proteinExistence type="predicted"/>
<dbReference type="SUPFAM" id="SSF51735">
    <property type="entry name" value="NAD(P)-binding Rossmann-fold domains"/>
    <property type="match status" value="1"/>
</dbReference>
<evidence type="ECO:0000313" key="4">
    <source>
        <dbReference type="Proteomes" id="UP000324974"/>
    </source>
</evidence>
<dbReference type="Proteomes" id="UP000324974">
    <property type="component" value="Chromosome"/>
</dbReference>
<dbReference type="EMBL" id="CP042425">
    <property type="protein sequence ID" value="QEL17877.1"/>
    <property type="molecule type" value="Genomic_DNA"/>
</dbReference>
<keyword evidence="3" id="KW-0378">Hydrolase</keyword>
<keyword evidence="4" id="KW-1185">Reference proteome</keyword>
<sequence length="341" mass="35828">MVRIGIVGIGFMGRIHYLASQKLANAKVVAVCSRDRAKLAGDWTETRGNFGPEPGQVDLTGVKTYETLNAMLADPDIDLIDVCNPTDQHPTTAIAALKAGKHVLVEKAISLQPEQADEMLAAAKSAGKMLMVAHVLPFFPEFRYAATAIRGGEYGRLMGAHFKRVISKPDWSADIGDASKTGGPAIDLHIHDTHFIGLACGVPKAVFSSGVVDPSGAVTYLTTQYLYSPGGPSVTCSSGAVSMPGRSFVHGFEIYLEKATLLYDSGGPALTLLTADGKSVHPEVEGGGDPLAAFTSEIQTAVDAVAAGRESDLLSAKLARDALVLCYRECQSVKTGGVVPV</sequence>
<dbReference type="GO" id="GO:0000166">
    <property type="term" value="F:nucleotide binding"/>
    <property type="evidence" value="ECO:0007669"/>
    <property type="project" value="InterPro"/>
</dbReference>